<dbReference type="Proteomes" id="UP000193391">
    <property type="component" value="Unassembled WGS sequence"/>
</dbReference>
<dbReference type="EMBL" id="JFKA01000006">
    <property type="protein sequence ID" value="OSQ37460.1"/>
    <property type="molecule type" value="Genomic_DNA"/>
</dbReference>
<evidence type="ECO:0000313" key="2">
    <source>
        <dbReference type="Proteomes" id="UP000193391"/>
    </source>
</evidence>
<organism evidence="1 2">
    <name type="scientific">Thalassospira mesophila</name>
    <dbReference type="NCBI Taxonomy" id="1293891"/>
    <lineage>
        <taxon>Bacteria</taxon>
        <taxon>Pseudomonadati</taxon>
        <taxon>Pseudomonadota</taxon>
        <taxon>Alphaproteobacteria</taxon>
        <taxon>Rhodospirillales</taxon>
        <taxon>Thalassospiraceae</taxon>
        <taxon>Thalassospira</taxon>
    </lineage>
</organism>
<evidence type="ECO:0008006" key="3">
    <source>
        <dbReference type="Google" id="ProtNLM"/>
    </source>
</evidence>
<dbReference type="InterPro" id="IPR007460">
    <property type="entry name" value="BrnT_toxin"/>
</dbReference>
<dbReference type="RefSeq" id="WP_085583889.1">
    <property type="nucleotide sequence ID" value="NZ_JFKA01000006.1"/>
</dbReference>
<comment type="caution">
    <text evidence="1">The sequence shown here is derived from an EMBL/GenBank/DDBJ whole genome shotgun (WGS) entry which is preliminary data.</text>
</comment>
<dbReference type="AlphaFoldDB" id="A0A1Y2KYG1"/>
<sequence length="103" mass="12160">MKVAGFEWDQGNWPKCGKHGVSQNEIEHVLKTMTFRIPDPHRDEPRYRTAGENGGGRHVFIVYMHRAREDDMYLRPISARYMHDKEVEEYEHVKTAMAKSTNR</sequence>
<dbReference type="InterPro" id="IPR038573">
    <property type="entry name" value="BrnT_sf"/>
</dbReference>
<proteinExistence type="predicted"/>
<dbReference type="OrthoDB" id="839663at2"/>
<accession>A0A1Y2KYG1</accession>
<dbReference type="Pfam" id="PF04365">
    <property type="entry name" value="BrnT_toxin"/>
    <property type="match status" value="1"/>
</dbReference>
<reference evidence="1 2" key="1">
    <citation type="submission" date="2014-03" db="EMBL/GenBank/DDBJ databases">
        <title>The draft genome sequence of Thalassospira mesophila JCM 18969.</title>
        <authorList>
            <person name="Lai Q."/>
            <person name="Shao Z."/>
        </authorList>
    </citation>
    <scope>NUCLEOTIDE SEQUENCE [LARGE SCALE GENOMIC DNA]</scope>
    <source>
        <strain evidence="1 2">JCM 18969</strain>
    </source>
</reference>
<gene>
    <name evidence="1" type="ORF">TMES_14775</name>
</gene>
<keyword evidence="2" id="KW-1185">Reference proteome</keyword>
<name>A0A1Y2KYG1_9PROT</name>
<dbReference type="Gene3D" id="3.10.450.530">
    <property type="entry name" value="Ribonuclease toxin, BrnT, of type II toxin-antitoxin system"/>
    <property type="match status" value="1"/>
</dbReference>
<protein>
    <recommendedName>
        <fullName evidence="3">BrnT family toxin</fullName>
    </recommendedName>
</protein>
<evidence type="ECO:0000313" key="1">
    <source>
        <dbReference type="EMBL" id="OSQ37460.1"/>
    </source>
</evidence>